<proteinExistence type="predicted"/>
<dbReference type="Proteomes" id="UP000199377">
    <property type="component" value="Unassembled WGS sequence"/>
</dbReference>
<feature type="region of interest" description="Disordered" evidence="5">
    <location>
        <begin position="183"/>
        <end position="210"/>
    </location>
</feature>
<evidence type="ECO:0000256" key="5">
    <source>
        <dbReference type="SAM" id="MobiDB-lite"/>
    </source>
</evidence>
<evidence type="ECO:0000256" key="1">
    <source>
        <dbReference type="ARBA" id="ARBA00023015"/>
    </source>
</evidence>
<dbReference type="Pfam" id="PF00440">
    <property type="entry name" value="TetR_N"/>
    <property type="match status" value="1"/>
</dbReference>
<dbReference type="STRING" id="1114924.SAMN05216258_104527"/>
<evidence type="ECO:0000256" key="4">
    <source>
        <dbReference type="PROSITE-ProRule" id="PRU00335"/>
    </source>
</evidence>
<feature type="domain" description="HTH tetR-type" evidence="6">
    <location>
        <begin position="1"/>
        <end position="50"/>
    </location>
</feature>
<dbReference type="RefSeq" id="WP_218161008.1">
    <property type="nucleotide sequence ID" value="NZ_FOQH01000004.1"/>
</dbReference>
<dbReference type="AlphaFoldDB" id="A0A1I3FVF7"/>
<dbReference type="InterPro" id="IPR009057">
    <property type="entry name" value="Homeodomain-like_sf"/>
</dbReference>
<dbReference type="Gene3D" id="1.10.10.60">
    <property type="entry name" value="Homeodomain-like"/>
    <property type="match status" value="1"/>
</dbReference>
<dbReference type="SUPFAM" id="SSF46689">
    <property type="entry name" value="Homeodomain-like"/>
    <property type="match status" value="1"/>
</dbReference>
<accession>A0A1I3FVF7</accession>
<evidence type="ECO:0000313" key="8">
    <source>
        <dbReference type="Proteomes" id="UP000199377"/>
    </source>
</evidence>
<dbReference type="PROSITE" id="PS01081">
    <property type="entry name" value="HTH_TETR_1"/>
    <property type="match status" value="1"/>
</dbReference>
<dbReference type="PROSITE" id="PS50977">
    <property type="entry name" value="HTH_TETR_2"/>
    <property type="match status" value="1"/>
</dbReference>
<keyword evidence="2 4" id="KW-0238">DNA-binding</keyword>
<gene>
    <name evidence="7" type="ORF">SAMN05216258_104527</name>
</gene>
<dbReference type="SUPFAM" id="SSF48498">
    <property type="entry name" value="Tetracyclin repressor-like, C-terminal domain"/>
    <property type="match status" value="1"/>
</dbReference>
<organism evidence="7 8">
    <name type="scientific">Albimonas pacifica</name>
    <dbReference type="NCBI Taxonomy" id="1114924"/>
    <lineage>
        <taxon>Bacteria</taxon>
        <taxon>Pseudomonadati</taxon>
        <taxon>Pseudomonadota</taxon>
        <taxon>Alphaproteobacteria</taxon>
        <taxon>Rhodobacterales</taxon>
        <taxon>Paracoccaceae</taxon>
        <taxon>Albimonas</taxon>
    </lineage>
</organism>
<dbReference type="GO" id="GO:0003677">
    <property type="term" value="F:DNA binding"/>
    <property type="evidence" value="ECO:0007669"/>
    <property type="project" value="UniProtKB-UniRule"/>
</dbReference>
<dbReference type="InterPro" id="IPR023772">
    <property type="entry name" value="DNA-bd_HTH_TetR-type_CS"/>
</dbReference>
<dbReference type="PANTHER" id="PTHR47506">
    <property type="entry name" value="TRANSCRIPTIONAL REGULATORY PROTEIN"/>
    <property type="match status" value="1"/>
</dbReference>
<dbReference type="PANTHER" id="PTHR47506:SF1">
    <property type="entry name" value="HTH-TYPE TRANSCRIPTIONAL REGULATOR YJDC"/>
    <property type="match status" value="1"/>
</dbReference>
<feature type="DNA-binding region" description="H-T-H motif" evidence="4">
    <location>
        <begin position="13"/>
        <end position="32"/>
    </location>
</feature>
<evidence type="ECO:0000256" key="3">
    <source>
        <dbReference type="ARBA" id="ARBA00023163"/>
    </source>
</evidence>
<dbReference type="Pfam" id="PF16925">
    <property type="entry name" value="TetR_C_13"/>
    <property type="match status" value="1"/>
</dbReference>
<dbReference type="EMBL" id="FOQH01000004">
    <property type="protein sequence ID" value="SFI14911.1"/>
    <property type="molecule type" value="Genomic_DNA"/>
</dbReference>
<dbReference type="InterPro" id="IPR001647">
    <property type="entry name" value="HTH_TetR"/>
</dbReference>
<evidence type="ECO:0000259" key="6">
    <source>
        <dbReference type="PROSITE" id="PS50977"/>
    </source>
</evidence>
<dbReference type="InterPro" id="IPR011075">
    <property type="entry name" value="TetR_C"/>
</dbReference>
<protein>
    <submittedName>
        <fullName evidence="7">Transcriptional regulator, TetR family</fullName>
    </submittedName>
</protein>
<reference evidence="7 8" key="1">
    <citation type="submission" date="2016-10" db="EMBL/GenBank/DDBJ databases">
        <authorList>
            <person name="de Groot N.N."/>
        </authorList>
    </citation>
    <scope>NUCLEOTIDE SEQUENCE [LARGE SCALE GENOMIC DNA]</scope>
    <source>
        <strain evidence="7 8">CGMCC 1.11030</strain>
    </source>
</reference>
<keyword evidence="3" id="KW-0804">Transcription</keyword>
<keyword evidence="1" id="KW-0805">Transcription regulation</keyword>
<evidence type="ECO:0000313" key="7">
    <source>
        <dbReference type="EMBL" id="SFI14911.1"/>
    </source>
</evidence>
<dbReference type="Gene3D" id="1.10.357.10">
    <property type="entry name" value="Tetracycline Repressor, domain 2"/>
    <property type="match status" value="1"/>
</dbReference>
<dbReference type="InterPro" id="IPR036271">
    <property type="entry name" value="Tet_transcr_reg_TetR-rel_C_sf"/>
</dbReference>
<name>A0A1I3FVF7_9RHOB</name>
<keyword evidence="8" id="KW-1185">Reference proteome</keyword>
<evidence type="ECO:0000256" key="2">
    <source>
        <dbReference type="ARBA" id="ARBA00023125"/>
    </source>
</evidence>
<sequence>MILFWRKGFEATSISDLTQAMGIGSPSLYAAFGSKEALYVEALRHYRDSFDPSAWDRLEGTRPVRAAIERYLNWSADRLTGAAEERPSGCMVTLSSVSRDEHPELHDLMRSEREVNLTRLKARLEEAVSSGELPRAIDVHGLARFVQTVQFGMSILARDGATRDELRAVVQHAMGGWDARVAEAGQLPERIPPAPGPNPGSKRRAGPDVA</sequence>